<dbReference type="Proteomes" id="UP000191901">
    <property type="component" value="Chromosome"/>
</dbReference>
<evidence type="ECO:0000256" key="5">
    <source>
        <dbReference type="SAM" id="Coils"/>
    </source>
</evidence>
<evidence type="ECO:0000256" key="4">
    <source>
        <dbReference type="ARBA" id="ARBA00023136"/>
    </source>
</evidence>
<protein>
    <submittedName>
        <fullName evidence="7">GTP-binding protein</fullName>
    </submittedName>
</protein>
<dbReference type="InterPro" id="IPR021147">
    <property type="entry name" value="DUF697"/>
</dbReference>
<dbReference type="RefSeq" id="WP_088429268.1">
    <property type="nucleotide sequence ID" value="NZ_CP021983.2"/>
</dbReference>
<accession>A0A1Z3HJ43</accession>
<dbReference type="SUPFAM" id="SSF52540">
    <property type="entry name" value="P-loop containing nucleoside triphosphate hydrolases"/>
    <property type="match status" value="1"/>
</dbReference>
<dbReference type="KEGG" id="hhg:XM38_010570"/>
<dbReference type="Gene3D" id="3.40.50.300">
    <property type="entry name" value="P-loop containing nucleotide triphosphate hydrolases"/>
    <property type="match status" value="1"/>
</dbReference>
<evidence type="ECO:0000256" key="2">
    <source>
        <dbReference type="ARBA" id="ARBA00022692"/>
    </source>
</evidence>
<name>A0A1Z3HJ43_9CYAN</name>
<keyword evidence="8" id="KW-1185">Reference proteome</keyword>
<evidence type="ECO:0000256" key="1">
    <source>
        <dbReference type="ARBA" id="ARBA00004141"/>
    </source>
</evidence>
<reference evidence="7 8" key="1">
    <citation type="journal article" date="2016" name="Biochim. Biophys. Acta">
        <title>Characterization of red-shifted phycobilisomes isolated from the chlorophyll f-containing cyanobacterium Halomicronema hongdechloris.</title>
        <authorList>
            <person name="Li Y."/>
            <person name="Lin Y."/>
            <person name="Garvey C.J."/>
            <person name="Birch D."/>
            <person name="Corkery R.W."/>
            <person name="Loughlin P.C."/>
            <person name="Scheer H."/>
            <person name="Willows R.D."/>
            <person name="Chen M."/>
        </authorList>
    </citation>
    <scope>NUCLEOTIDE SEQUENCE [LARGE SCALE GENOMIC DNA]</scope>
    <source>
        <strain evidence="7 8">C2206</strain>
    </source>
</reference>
<dbReference type="CDD" id="cd00882">
    <property type="entry name" value="Ras_like_GTPase"/>
    <property type="match status" value="1"/>
</dbReference>
<dbReference type="OrthoDB" id="467934at2"/>
<evidence type="ECO:0000256" key="3">
    <source>
        <dbReference type="ARBA" id="ARBA00022989"/>
    </source>
</evidence>
<keyword evidence="3 6" id="KW-1133">Transmembrane helix</keyword>
<dbReference type="InterPro" id="IPR027417">
    <property type="entry name" value="P-loop_NTPase"/>
</dbReference>
<evidence type="ECO:0000313" key="7">
    <source>
        <dbReference type="EMBL" id="ASC70127.1"/>
    </source>
</evidence>
<keyword evidence="4 6" id="KW-0472">Membrane</keyword>
<dbReference type="EMBL" id="CP021983">
    <property type="protein sequence ID" value="ASC70127.1"/>
    <property type="molecule type" value="Genomic_DNA"/>
</dbReference>
<evidence type="ECO:0000313" key="8">
    <source>
        <dbReference type="Proteomes" id="UP000191901"/>
    </source>
</evidence>
<proteinExistence type="predicted"/>
<gene>
    <name evidence="7" type="ORF">XM38_010570</name>
</gene>
<dbReference type="AlphaFoldDB" id="A0A1Z3HJ43"/>
<keyword evidence="5" id="KW-0175">Coiled coil</keyword>
<organism evidence="7 8">
    <name type="scientific">Halomicronema hongdechloris C2206</name>
    <dbReference type="NCBI Taxonomy" id="1641165"/>
    <lineage>
        <taxon>Bacteria</taxon>
        <taxon>Bacillati</taxon>
        <taxon>Cyanobacteriota</taxon>
        <taxon>Cyanophyceae</taxon>
        <taxon>Nodosilineales</taxon>
        <taxon>Nodosilineaceae</taxon>
        <taxon>Halomicronema</taxon>
    </lineage>
</organism>
<feature type="coiled-coil region" evidence="5">
    <location>
        <begin position="268"/>
        <end position="304"/>
    </location>
</feature>
<keyword evidence="2 6" id="KW-0812">Transmembrane</keyword>
<dbReference type="Pfam" id="PF05128">
    <property type="entry name" value="DUF697"/>
    <property type="match status" value="1"/>
</dbReference>
<evidence type="ECO:0000256" key="6">
    <source>
        <dbReference type="SAM" id="Phobius"/>
    </source>
</evidence>
<feature type="transmembrane region" description="Helical" evidence="6">
    <location>
        <begin position="7"/>
        <end position="25"/>
    </location>
</feature>
<sequence>MTLTRPILIGGLGLTAVLGLLNGLHDSLTDHATLLVLMGVGSGVWWWRRRRQQPSSPVVPSSPVDRAAVDRLLALTTEQLDTLTTEIREHLDPEDRGPWLSRVEGLRQQGTALAEDLDRQTLTLALLGDPGVGKSTLRHHLSETWLPSLATTVMLQEGTTTLPAEQDPDILLWVTATDLTDSALASLRHYQQLGHRLVLVFNKQDQYGPLDRATMQQQLHQHSQSLPETIPVVAVTAQPGPLKVRRHQPNGSVEEWLETPQPETTDLLEHLRELVQQQQQELVLATAMRQGQQLQRRVRDHLNQLRRQRAMPTVERLQWIAAATAFANPLPSLDVLATAAINGQLVMDLGRIYQQGFSWQQAKATATTLAKLTVQLGLVELSSQALTSFLKSHAATYVAGGVVQGLSAAYLTRLAGLSLIDHFEEQSGRGSEAAPLSVQSLSQRLRPLMKQSQQSDWFKDLVAEGLSRLHRPADAAPTPVALATASAEPINLPESLLCDQDNASTD</sequence>
<comment type="subcellular location">
    <subcellularLocation>
        <location evidence="1">Membrane</location>
        <topology evidence="1">Multi-pass membrane protein</topology>
    </subcellularLocation>
</comment>
<dbReference type="GO" id="GO:0016020">
    <property type="term" value="C:membrane"/>
    <property type="evidence" value="ECO:0007669"/>
    <property type="project" value="UniProtKB-SubCell"/>
</dbReference>